<organism evidence="2 3">
    <name type="scientific">Portunus trituberculatus</name>
    <name type="common">Swimming crab</name>
    <name type="synonym">Neptunus trituberculatus</name>
    <dbReference type="NCBI Taxonomy" id="210409"/>
    <lineage>
        <taxon>Eukaryota</taxon>
        <taxon>Metazoa</taxon>
        <taxon>Ecdysozoa</taxon>
        <taxon>Arthropoda</taxon>
        <taxon>Crustacea</taxon>
        <taxon>Multicrustacea</taxon>
        <taxon>Malacostraca</taxon>
        <taxon>Eumalacostraca</taxon>
        <taxon>Eucarida</taxon>
        <taxon>Decapoda</taxon>
        <taxon>Pleocyemata</taxon>
        <taxon>Brachyura</taxon>
        <taxon>Eubrachyura</taxon>
        <taxon>Portunoidea</taxon>
        <taxon>Portunidae</taxon>
        <taxon>Portuninae</taxon>
        <taxon>Portunus</taxon>
    </lineage>
</organism>
<reference evidence="2 3" key="1">
    <citation type="submission" date="2019-05" db="EMBL/GenBank/DDBJ databases">
        <title>Another draft genome of Portunus trituberculatus and its Hox gene families provides insights of decapod evolution.</title>
        <authorList>
            <person name="Jeong J.-H."/>
            <person name="Song I."/>
            <person name="Kim S."/>
            <person name="Choi T."/>
            <person name="Kim D."/>
            <person name="Ryu S."/>
            <person name="Kim W."/>
        </authorList>
    </citation>
    <scope>NUCLEOTIDE SEQUENCE [LARGE SCALE GENOMIC DNA]</scope>
    <source>
        <tissue evidence="2">Muscle</tissue>
    </source>
</reference>
<evidence type="ECO:0000256" key="1">
    <source>
        <dbReference type="SAM" id="MobiDB-lite"/>
    </source>
</evidence>
<sequence>MRHEDEDIHRHRRITCPSLVRGQRERGEGGSRQRGSKGSLSDTLSVREGTSREIYVQCPFLLKTGASSHSIEKT</sequence>
<evidence type="ECO:0000313" key="3">
    <source>
        <dbReference type="Proteomes" id="UP000324222"/>
    </source>
</evidence>
<proteinExistence type="predicted"/>
<dbReference type="EMBL" id="VSRR010001452">
    <property type="protein sequence ID" value="MPC25376.1"/>
    <property type="molecule type" value="Genomic_DNA"/>
</dbReference>
<dbReference type="AlphaFoldDB" id="A0A5B7DWL0"/>
<comment type="caution">
    <text evidence="2">The sequence shown here is derived from an EMBL/GenBank/DDBJ whole genome shotgun (WGS) entry which is preliminary data.</text>
</comment>
<keyword evidence="3" id="KW-1185">Reference proteome</keyword>
<dbReference type="Proteomes" id="UP000324222">
    <property type="component" value="Unassembled WGS sequence"/>
</dbReference>
<feature type="region of interest" description="Disordered" evidence="1">
    <location>
        <begin position="1"/>
        <end position="48"/>
    </location>
</feature>
<feature type="compositionally biased region" description="Basic and acidic residues" evidence="1">
    <location>
        <begin position="22"/>
        <end position="31"/>
    </location>
</feature>
<evidence type="ECO:0000313" key="2">
    <source>
        <dbReference type="EMBL" id="MPC25376.1"/>
    </source>
</evidence>
<gene>
    <name evidence="2" type="ORF">E2C01_018485</name>
</gene>
<accession>A0A5B7DWL0</accession>
<name>A0A5B7DWL0_PORTR</name>
<protein>
    <submittedName>
        <fullName evidence="2">Uncharacterized protein</fullName>
    </submittedName>
</protein>